<gene>
    <name evidence="3" type="ORF">PVAP13_5NG186643</name>
</gene>
<dbReference type="PANTHER" id="PTHR22891">
    <property type="entry name" value="EUKARYOTIC TRANSLATION INITIATION FACTOR 2C"/>
    <property type="match status" value="1"/>
</dbReference>
<dbReference type="Pfam" id="PF08699">
    <property type="entry name" value="ArgoL1"/>
    <property type="match status" value="1"/>
</dbReference>
<reference evidence="3" key="1">
    <citation type="submission" date="2020-05" db="EMBL/GenBank/DDBJ databases">
        <title>WGS assembly of Panicum virgatum.</title>
        <authorList>
            <person name="Lovell J.T."/>
            <person name="Jenkins J."/>
            <person name="Shu S."/>
            <person name="Juenger T.E."/>
            <person name="Schmutz J."/>
        </authorList>
    </citation>
    <scope>NUCLEOTIDE SEQUENCE</scope>
    <source>
        <strain evidence="3">AP13</strain>
    </source>
</reference>
<evidence type="ECO:0000256" key="1">
    <source>
        <dbReference type="SAM" id="MobiDB-lite"/>
    </source>
</evidence>
<evidence type="ECO:0000313" key="3">
    <source>
        <dbReference type="EMBL" id="KAG2587974.1"/>
    </source>
</evidence>
<dbReference type="SMART" id="SM01163">
    <property type="entry name" value="DUF1785"/>
    <property type="match status" value="1"/>
</dbReference>
<sequence>MESTTSKGDPGELQVSERLPISRPDDGYGTKGKKIRLLANHFKVSVHSPDVIFHHYNVKLMYEDNKQVVEMGVGRKMIDKLQEIYASELTNVSFAYDGDENLFTIGALQHVKNVYTVVVEDVSSAKVATSMIPGENRSPGGSDMKRMKRPFQVRIFKVELSFAGTVPMDSIARVIRGQESENYEEAIQVLDIILRQNSAKKGCLLVRQSFFDNSLSNSIDLHGGIKGLQGYHSSFRLTQSGLSLNVDASTTTIVKPGPVIDFLLSNQDIRDICRIDWGKLSYGCIKELKDQNHPHKR</sequence>
<dbReference type="EMBL" id="CM029046">
    <property type="protein sequence ID" value="KAG2587974.1"/>
    <property type="molecule type" value="Genomic_DNA"/>
</dbReference>
<protein>
    <recommendedName>
        <fullName evidence="2">Argonaute linker 1 domain-containing protein</fullName>
    </recommendedName>
</protein>
<evidence type="ECO:0000313" key="4">
    <source>
        <dbReference type="Proteomes" id="UP000823388"/>
    </source>
</evidence>
<dbReference type="InterPro" id="IPR014811">
    <property type="entry name" value="ArgoL1"/>
</dbReference>
<comment type="caution">
    <text evidence="3">The sequence shown here is derived from an EMBL/GenBank/DDBJ whole genome shotgun (WGS) entry which is preliminary data.</text>
</comment>
<dbReference type="InterPro" id="IPR032474">
    <property type="entry name" value="Argonaute_N"/>
</dbReference>
<feature type="region of interest" description="Disordered" evidence="1">
    <location>
        <begin position="1"/>
        <end position="27"/>
    </location>
</feature>
<dbReference type="Proteomes" id="UP000823388">
    <property type="component" value="Chromosome 5N"/>
</dbReference>
<dbReference type="Pfam" id="PF16486">
    <property type="entry name" value="ArgoN"/>
    <property type="match status" value="1"/>
</dbReference>
<evidence type="ECO:0000259" key="2">
    <source>
        <dbReference type="SMART" id="SM01163"/>
    </source>
</evidence>
<dbReference type="AlphaFoldDB" id="A0A8T0RRE7"/>
<keyword evidence="4" id="KW-1185">Reference proteome</keyword>
<feature type="domain" description="Argonaute linker 1" evidence="2">
    <location>
        <begin position="204"/>
        <end position="256"/>
    </location>
</feature>
<organism evidence="3 4">
    <name type="scientific">Panicum virgatum</name>
    <name type="common">Blackwell switchgrass</name>
    <dbReference type="NCBI Taxonomy" id="38727"/>
    <lineage>
        <taxon>Eukaryota</taxon>
        <taxon>Viridiplantae</taxon>
        <taxon>Streptophyta</taxon>
        <taxon>Embryophyta</taxon>
        <taxon>Tracheophyta</taxon>
        <taxon>Spermatophyta</taxon>
        <taxon>Magnoliopsida</taxon>
        <taxon>Liliopsida</taxon>
        <taxon>Poales</taxon>
        <taxon>Poaceae</taxon>
        <taxon>PACMAD clade</taxon>
        <taxon>Panicoideae</taxon>
        <taxon>Panicodae</taxon>
        <taxon>Paniceae</taxon>
        <taxon>Panicinae</taxon>
        <taxon>Panicum</taxon>
        <taxon>Panicum sect. Hiantes</taxon>
    </lineage>
</organism>
<proteinExistence type="predicted"/>
<dbReference type="InterPro" id="IPR036085">
    <property type="entry name" value="PAZ_dom_sf"/>
</dbReference>
<dbReference type="SUPFAM" id="SSF101690">
    <property type="entry name" value="PAZ domain"/>
    <property type="match status" value="1"/>
</dbReference>
<name>A0A8T0RRE7_PANVG</name>
<accession>A0A8T0RRE7</accession>